<dbReference type="AlphaFoldDB" id="A0A9P6GSG4"/>
<evidence type="ECO:0000313" key="5">
    <source>
        <dbReference type="Proteomes" id="UP000756921"/>
    </source>
</evidence>
<evidence type="ECO:0000256" key="2">
    <source>
        <dbReference type="SAM" id="SignalP"/>
    </source>
</evidence>
<sequence>MSGAGGAGIVAAAAAAAMYVVVSTPAVAGARPEDADAKAHHLEDGKGFINPWDSFRDFVGWKMGLRLLWRKLSGQMKKVDTTPPTVPVVTPTFRSPRAGGKLRATWLGHACYYVEFPSGLRVLFDPVFEACCAPVNLKTFERFTPPPCEIEDLPAVDLVVISHNHYDHLSYPTIKRIQKAFPKAHFFAPLGNKRWFVDSGVQQSQVTELDWWEERDVRLSPTSHADIDTKERTPDAVPTNETSPDGTPAMPSDADITATISALPCQHVSARGPFDKCKTLWASWSLASAGATVYFAGDTGYRSVPESTPEGDDGYGPGYAALPVCPAFAHIGRHRGPFDLGFIPIGAYEPRWVMSPMHANPQDSVAIFVDTRCVRALGMHWGTWVLTEEDVMEPPRKLGEALRARGLSGDAFGVVDIGESREFESGGDARGVEM</sequence>
<dbReference type="FunFam" id="3.60.15.10:FF:000048">
    <property type="entry name" value="Zn-dependent hydrolase/oxidoreductase family protein, putative"/>
    <property type="match status" value="1"/>
</dbReference>
<feature type="signal peptide" evidence="2">
    <location>
        <begin position="1"/>
        <end position="30"/>
    </location>
</feature>
<dbReference type="GO" id="GO:0070292">
    <property type="term" value="P:N-acylphosphatidylethanolamine metabolic process"/>
    <property type="evidence" value="ECO:0007669"/>
    <property type="project" value="TreeGrafter"/>
</dbReference>
<dbReference type="PANTHER" id="PTHR15032">
    <property type="entry name" value="N-ACYL-PHOSPHATIDYLETHANOLAMINE-HYDROLYZING PHOSPHOLIPASE D"/>
    <property type="match status" value="1"/>
</dbReference>
<dbReference type="Gene3D" id="3.60.15.10">
    <property type="entry name" value="Ribonuclease Z/Hydroxyacylglutathione hydrolase-like"/>
    <property type="match status" value="1"/>
</dbReference>
<feature type="compositionally biased region" description="Basic and acidic residues" evidence="1">
    <location>
        <begin position="225"/>
        <end position="234"/>
    </location>
</feature>
<keyword evidence="2" id="KW-0732">Signal</keyword>
<organism evidence="4 5">
    <name type="scientific">Paraphaeosphaeria minitans</name>
    <dbReference type="NCBI Taxonomy" id="565426"/>
    <lineage>
        <taxon>Eukaryota</taxon>
        <taxon>Fungi</taxon>
        <taxon>Dikarya</taxon>
        <taxon>Ascomycota</taxon>
        <taxon>Pezizomycotina</taxon>
        <taxon>Dothideomycetes</taxon>
        <taxon>Pleosporomycetidae</taxon>
        <taxon>Pleosporales</taxon>
        <taxon>Massarineae</taxon>
        <taxon>Didymosphaeriaceae</taxon>
        <taxon>Paraphaeosphaeria</taxon>
    </lineage>
</organism>
<dbReference type="OrthoDB" id="332863at2759"/>
<dbReference type="InterPro" id="IPR036866">
    <property type="entry name" value="RibonucZ/Hydroxyglut_hydro"/>
</dbReference>
<evidence type="ECO:0000313" key="4">
    <source>
        <dbReference type="EMBL" id="KAF9740398.1"/>
    </source>
</evidence>
<dbReference type="EMBL" id="WJXW01000002">
    <property type="protein sequence ID" value="KAF9740398.1"/>
    <property type="molecule type" value="Genomic_DNA"/>
</dbReference>
<evidence type="ECO:0000259" key="3">
    <source>
        <dbReference type="Pfam" id="PF12706"/>
    </source>
</evidence>
<feature type="chain" id="PRO_5040106053" evidence="2">
    <location>
        <begin position="31"/>
        <end position="434"/>
    </location>
</feature>
<feature type="region of interest" description="Disordered" evidence="1">
    <location>
        <begin position="222"/>
        <end position="253"/>
    </location>
</feature>
<reference evidence="4" key="1">
    <citation type="journal article" date="2020" name="Mol. Plant Microbe Interact.">
        <title>Genome Sequence of the Biocontrol Agent Coniothyrium minitans strain Conio (IMI 134523).</title>
        <authorList>
            <person name="Patel D."/>
            <person name="Shittu T.A."/>
            <person name="Baroncelli R."/>
            <person name="Muthumeenakshi S."/>
            <person name="Osborne T.H."/>
            <person name="Janganan T.K."/>
            <person name="Sreenivasaprasad S."/>
        </authorList>
    </citation>
    <scope>NUCLEOTIDE SEQUENCE</scope>
    <source>
        <strain evidence="4">Conio</strain>
    </source>
</reference>
<dbReference type="GO" id="GO:0005737">
    <property type="term" value="C:cytoplasm"/>
    <property type="evidence" value="ECO:0007669"/>
    <property type="project" value="TreeGrafter"/>
</dbReference>
<proteinExistence type="predicted"/>
<name>A0A9P6GSG4_9PLEO</name>
<keyword evidence="5" id="KW-1185">Reference proteome</keyword>
<evidence type="ECO:0000256" key="1">
    <source>
        <dbReference type="SAM" id="MobiDB-lite"/>
    </source>
</evidence>
<dbReference type="PANTHER" id="PTHR15032:SF4">
    <property type="entry name" value="N-ACYL-PHOSPHATIDYLETHANOLAMINE-HYDROLYZING PHOSPHOLIPASE D"/>
    <property type="match status" value="1"/>
</dbReference>
<dbReference type="GO" id="GO:0070291">
    <property type="term" value="P:N-acylethanolamine metabolic process"/>
    <property type="evidence" value="ECO:0007669"/>
    <property type="project" value="TreeGrafter"/>
</dbReference>
<dbReference type="Pfam" id="PF12706">
    <property type="entry name" value="Lactamase_B_2"/>
    <property type="match status" value="1"/>
</dbReference>
<accession>A0A9P6GSG4</accession>
<comment type="caution">
    <text evidence="4">The sequence shown here is derived from an EMBL/GenBank/DDBJ whole genome shotgun (WGS) entry which is preliminary data.</text>
</comment>
<dbReference type="InterPro" id="IPR001279">
    <property type="entry name" value="Metallo-B-lactamas"/>
</dbReference>
<dbReference type="GO" id="GO:0070290">
    <property type="term" value="F:N-acylphosphatidylethanolamine-specific phospholipase D activity"/>
    <property type="evidence" value="ECO:0007669"/>
    <property type="project" value="TreeGrafter"/>
</dbReference>
<dbReference type="SUPFAM" id="SSF56281">
    <property type="entry name" value="Metallo-hydrolase/oxidoreductase"/>
    <property type="match status" value="1"/>
</dbReference>
<protein>
    <submittedName>
        <fullName evidence="4">NAPE-hydrolyzing phospholipase D</fullName>
    </submittedName>
</protein>
<gene>
    <name evidence="4" type="ORF">PMIN01_03033</name>
</gene>
<dbReference type="Proteomes" id="UP000756921">
    <property type="component" value="Unassembled WGS sequence"/>
</dbReference>
<feature type="domain" description="Metallo-beta-lactamase" evidence="3">
    <location>
        <begin position="121"/>
        <end position="381"/>
    </location>
</feature>